<dbReference type="PROSITE" id="PS50215">
    <property type="entry name" value="ADAM_MEPRO"/>
    <property type="match status" value="1"/>
</dbReference>
<dbReference type="Proteomes" id="UP000437017">
    <property type="component" value="Unassembled WGS sequence"/>
</dbReference>
<evidence type="ECO:0000256" key="2">
    <source>
        <dbReference type="SAM" id="MobiDB-lite"/>
    </source>
</evidence>
<dbReference type="InterPro" id="IPR001590">
    <property type="entry name" value="Peptidase_M12B"/>
</dbReference>
<protein>
    <recommendedName>
        <fullName evidence="4">Peptidase M12B domain-containing protein</fullName>
    </recommendedName>
</protein>
<dbReference type="InterPro" id="IPR024079">
    <property type="entry name" value="MetalloPept_cat_dom_sf"/>
</dbReference>
<dbReference type="EMBL" id="SGJD01003652">
    <property type="protein sequence ID" value="KAB0392663.1"/>
    <property type="molecule type" value="Genomic_DNA"/>
</dbReference>
<evidence type="ECO:0000256" key="3">
    <source>
        <dbReference type="SAM" id="Phobius"/>
    </source>
</evidence>
<organism evidence="5 6">
    <name type="scientific">Balaenoptera physalus</name>
    <name type="common">Fin whale</name>
    <name type="synonym">Balaena physalus</name>
    <dbReference type="NCBI Taxonomy" id="9770"/>
    <lineage>
        <taxon>Eukaryota</taxon>
        <taxon>Metazoa</taxon>
        <taxon>Chordata</taxon>
        <taxon>Craniata</taxon>
        <taxon>Vertebrata</taxon>
        <taxon>Euteleostomi</taxon>
        <taxon>Mammalia</taxon>
        <taxon>Eutheria</taxon>
        <taxon>Laurasiatheria</taxon>
        <taxon>Artiodactyla</taxon>
        <taxon>Whippomorpha</taxon>
        <taxon>Cetacea</taxon>
        <taxon>Mysticeti</taxon>
        <taxon>Balaenopteridae</taxon>
        <taxon>Balaenoptera</taxon>
    </lineage>
</organism>
<name>A0A643BXA0_BALPH</name>
<keyword evidence="6" id="KW-1185">Reference proteome</keyword>
<dbReference type="PANTHER" id="PTHR11905">
    <property type="entry name" value="ADAM A DISINTEGRIN AND METALLOPROTEASE DOMAIN"/>
    <property type="match status" value="1"/>
</dbReference>
<evidence type="ECO:0000313" key="6">
    <source>
        <dbReference type="Proteomes" id="UP000437017"/>
    </source>
</evidence>
<dbReference type="Pfam" id="PF01421">
    <property type="entry name" value="Reprolysin"/>
    <property type="match status" value="1"/>
</dbReference>
<evidence type="ECO:0000259" key="4">
    <source>
        <dbReference type="PROSITE" id="PS50215"/>
    </source>
</evidence>
<evidence type="ECO:0000313" key="5">
    <source>
        <dbReference type="EMBL" id="KAB0392663.1"/>
    </source>
</evidence>
<sequence>MDTLDTCYGGLRGMLQVDDFTYEIKPLEASSKFEHLISFLVSHDISAEHEKCTIEGNDTNQAYEEAMIAEMPRAAPVYLWWPHRKYLKVHYTVSHTLYLMNTNHTRIVENIMILNNIVHTIYMHNLLEVHVRMLCIWNNRDSFDITQSKFSGIADALAHFGYWKMYVFRQYSHDTSILFTGNKVHDTQYFAHQDGICNPNWRSSYHMYYVIFSAVHMIQLVVIVFEDIAVQQNVPFNNFPYEAPRCGDKIINEREECDCGTLKTVLGIRVVRTIVFSPLAVIAMKEVAALSVNMLNLELFAEILLVFVTYENTVTGYRIFVQQTLISRMEPHCQALFGYKIKDAAPARYKTLNIIGDQFGNCGGSKSVPCEADDIFCGLLHCGGINEVPGGVHDVKLESYFGFDAHHGSRVAEMGLVMDGATCGPGSYCKGQNCTFFQDLGFDCNVKKCSYRGVCNNRKHCHCQQGGKPPNCSSRGAGGSIDIGPPPDRESGLRGKIVTSVDMGIAALCVRFTILFSTMFVGIIFHVKDVLEERE</sequence>
<feature type="region of interest" description="Disordered" evidence="2">
    <location>
        <begin position="465"/>
        <end position="490"/>
    </location>
</feature>
<dbReference type="Pfam" id="PF08516">
    <property type="entry name" value="ADAM_CR"/>
    <property type="match status" value="1"/>
</dbReference>
<dbReference type="GO" id="GO:0008584">
    <property type="term" value="P:male gonad development"/>
    <property type="evidence" value="ECO:0007669"/>
    <property type="project" value="TreeGrafter"/>
</dbReference>
<keyword evidence="3" id="KW-1133">Transmembrane helix</keyword>
<dbReference type="GO" id="GO:0004222">
    <property type="term" value="F:metalloendopeptidase activity"/>
    <property type="evidence" value="ECO:0007669"/>
    <property type="project" value="InterPro"/>
</dbReference>
<dbReference type="PANTHER" id="PTHR11905:SF167">
    <property type="entry name" value="A DISINTEGRIN AND METALLOPEPTIDASE DOMAIN 4-RELATED"/>
    <property type="match status" value="1"/>
</dbReference>
<dbReference type="GO" id="GO:0006508">
    <property type="term" value="P:proteolysis"/>
    <property type="evidence" value="ECO:0007669"/>
    <property type="project" value="InterPro"/>
</dbReference>
<dbReference type="Gene3D" id="3.40.390.10">
    <property type="entry name" value="Collagenase (Catalytic Domain)"/>
    <property type="match status" value="1"/>
</dbReference>
<comment type="caution">
    <text evidence="5">The sequence shown here is derived from an EMBL/GenBank/DDBJ whole genome shotgun (WGS) entry which is preliminary data.</text>
</comment>
<feature type="transmembrane region" description="Helical" evidence="3">
    <location>
        <begin position="503"/>
        <end position="525"/>
    </location>
</feature>
<dbReference type="GO" id="GO:0009897">
    <property type="term" value="C:external side of plasma membrane"/>
    <property type="evidence" value="ECO:0007669"/>
    <property type="project" value="TreeGrafter"/>
</dbReference>
<dbReference type="GO" id="GO:1990913">
    <property type="term" value="C:sperm head plasma membrane"/>
    <property type="evidence" value="ECO:0007669"/>
    <property type="project" value="TreeGrafter"/>
</dbReference>
<comment type="caution">
    <text evidence="1">Lacks conserved residue(s) required for the propagation of feature annotation.</text>
</comment>
<dbReference type="AlphaFoldDB" id="A0A643BXA0"/>
<dbReference type="OrthoDB" id="5951731at2759"/>
<keyword evidence="3" id="KW-0812">Transmembrane</keyword>
<keyword evidence="3" id="KW-0472">Membrane</keyword>
<evidence type="ECO:0000256" key="1">
    <source>
        <dbReference type="PROSITE-ProRule" id="PRU00276"/>
    </source>
</evidence>
<proteinExistence type="predicted"/>
<dbReference type="InterPro" id="IPR006586">
    <property type="entry name" value="ADAM_Cys-rich"/>
</dbReference>
<accession>A0A643BXA0</accession>
<dbReference type="SUPFAM" id="SSF55486">
    <property type="entry name" value="Metalloproteases ('zincins'), catalytic domain"/>
    <property type="match status" value="1"/>
</dbReference>
<feature type="domain" description="Peptidase M12B" evidence="4">
    <location>
        <begin position="85"/>
        <end position="277"/>
    </location>
</feature>
<dbReference type="SMART" id="SM00608">
    <property type="entry name" value="ACR"/>
    <property type="match status" value="1"/>
</dbReference>
<reference evidence="5 6" key="1">
    <citation type="journal article" date="2019" name="PLoS ONE">
        <title>Genomic analyses reveal an absence of contemporary introgressive admixture between fin whales and blue whales, despite known hybrids.</title>
        <authorList>
            <person name="Westbury M.V."/>
            <person name="Petersen B."/>
            <person name="Lorenzen E.D."/>
        </authorList>
    </citation>
    <scope>NUCLEOTIDE SEQUENCE [LARGE SCALE GENOMIC DNA]</scope>
    <source>
        <strain evidence="5">FinWhale-01</strain>
    </source>
</reference>
<gene>
    <name evidence="5" type="ORF">E2I00_015205</name>
</gene>